<gene>
    <name evidence="1" type="primary">xylB</name>
    <name evidence="1" type="ORF">RV045_11385</name>
</gene>
<evidence type="ECO:0000313" key="2">
    <source>
        <dbReference type="Proteomes" id="UP001364695"/>
    </source>
</evidence>
<reference evidence="1" key="1">
    <citation type="submission" date="2023-10" db="EMBL/GenBank/DDBJ databases">
        <title>Amphibacter perezi, gen. nov., sp. nov. a novel taxa of the family Comamonadaceae, class Betaproteobacteria isolated from the skin microbiota of Pelophylax perezi from different populations.</title>
        <authorList>
            <person name="Costa S."/>
            <person name="Proenca D.N."/>
            <person name="Lopes I."/>
            <person name="Morais P.V."/>
        </authorList>
    </citation>
    <scope>NUCLEOTIDE SEQUENCE</scope>
    <source>
        <strain evidence="1">SL12-8</strain>
    </source>
</reference>
<dbReference type="EC" id="2.7.1.17" evidence="1"/>
<protein>
    <submittedName>
        <fullName evidence="1">Xylulokinase</fullName>
        <ecNumber evidence="1">2.7.1.17</ecNumber>
    </submittedName>
</protein>
<comment type="caution">
    <text evidence="1">The sequence shown here is derived from an EMBL/GenBank/DDBJ whole genome shotgun (WGS) entry which is preliminary data.</text>
</comment>
<sequence length="492" mass="52169">MFLGIDAGTSSIKVLVLDDAHRVVASADTPLELQRPHPLWSEQHPEDWWTALTLAMQRLRDQGVDTRAIQAVGYSGQMHGAVLLDAAGGVLRPAILWNDGRSGAACEALMRQPSFLAASGNLAMPGFTAPKLMWLREQEPDVFARVATVLLPKDWLRWRMSGERVSDMSDASGTLWLDIARRAWSDDLLQMSGLRREQMPRLVEGNAVAGQLTPKAAQELGLTAGIPLAGGAGDNAASAVGVGASRVGEGFVSLGTSGVIFCISAAHQPNPAQGLHAFAHALPGLWHGMSVMLSAASAIDWAQRTLGFASVAALFAAVEALSPAQQDESPLFLPYLSGERTPHNNPHASAVWMGLRHGQSNAQMAYAVVEGVSFGLMDGASAMGATFDAARELALTGGGSRSAFWATLLASGLDRPLFLPEHGDVGAALGAARLAWMALGATPQEACAAPGAADSARRFAPQAALRERLLPRHQRHQRLYRALREEFVPAAD</sequence>
<evidence type="ECO:0000313" key="1">
    <source>
        <dbReference type="EMBL" id="MEJ7139026.1"/>
    </source>
</evidence>
<organism evidence="1 2">
    <name type="scientific">Amphibiibacter pelophylacis</name>
    <dbReference type="NCBI Taxonomy" id="1799477"/>
    <lineage>
        <taxon>Bacteria</taxon>
        <taxon>Pseudomonadati</taxon>
        <taxon>Pseudomonadota</taxon>
        <taxon>Betaproteobacteria</taxon>
        <taxon>Burkholderiales</taxon>
        <taxon>Sphaerotilaceae</taxon>
        <taxon>Amphibiibacter</taxon>
    </lineage>
</organism>
<accession>A0ACC6P474</accession>
<dbReference type="EMBL" id="JAWDIE010000018">
    <property type="protein sequence ID" value="MEJ7139026.1"/>
    <property type="molecule type" value="Genomic_DNA"/>
</dbReference>
<dbReference type="Proteomes" id="UP001364695">
    <property type="component" value="Unassembled WGS sequence"/>
</dbReference>
<proteinExistence type="predicted"/>
<keyword evidence="1" id="KW-0808">Transferase</keyword>
<keyword evidence="2" id="KW-1185">Reference proteome</keyword>
<name>A0ACC6P474_9BURK</name>